<accession>A0A2R6XVX0</accession>
<sequence>MAVPKVKEAIVSSSTRGNRLIFPPGSVRSVVKVLLVLCLVLLAAFVVVTYPIWGAGQIPNLLLGVSFGSWREDVARQQNSKEIQVEEVGNSGPKRSLFNESFLAFAAIDPAEENEKRKIRMILDGKVEDMQNAHNKWNYQRRMDHYVDLDQNRRRVRPRYESWLLQLQNPKFAGSWFKFRQLLQSWSRYKHYDPLVMHELMQLVKKPIDQFYSDRNGGPVEEGKRYKTCAVVGNSGILLNRTFGDFIDSHAMVMRLNNAKLLGFEKHVGTKTTLSFVNSNIYHACSRRLKCFCHPYGEVPLLMYLCQVQHMMDVAYCASSHKTPVLVTDPRLDNLCSRLVKWYSVKRYVEATGHSVKSWSKHHNLGDFHYSSGFQAIVLALGICDKINILGFGKSPDAKHHYHTNQKGELDLHDYAAEYVFYDDLVHNRTSTIPFFSEVPDFKFPSVDVFL</sequence>
<dbReference type="Pfam" id="PF00777">
    <property type="entry name" value="Glyco_transf_29"/>
    <property type="match status" value="1"/>
</dbReference>
<dbReference type="InterPro" id="IPR012163">
    <property type="entry name" value="Sialyl_trans"/>
</dbReference>
<keyword evidence="6" id="KW-0735">Signal-anchor</keyword>
<dbReference type="InterPro" id="IPR038578">
    <property type="entry name" value="GT29-like_sf"/>
</dbReference>
<dbReference type="Gene3D" id="3.90.1480.20">
    <property type="entry name" value="Glycosyl transferase family 29"/>
    <property type="match status" value="1"/>
</dbReference>
<evidence type="ECO:0000256" key="1">
    <source>
        <dbReference type="ARBA" id="ARBA00004323"/>
    </source>
</evidence>
<gene>
    <name evidence="13" type="ORF">MARPO_0001s0264</name>
</gene>
<keyword evidence="9 12" id="KW-0472">Membrane</keyword>
<feature type="disulfide bond" evidence="11">
    <location>
        <begin position="229"/>
        <end position="384"/>
    </location>
</feature>
<evidence type="ECO:0000256" key="11">
    <source>
        <dbReference type="PIRSR" id="PIRSR005557-2"/>
    </source>
</evidence>
<dbReference type="PANTHER" id="PTHR46779">
    <property type="entry name" value="BETA-1,6-GALACTOSYLTRANSFERASE GALT29A"/>
    <property type="match status" value="1"/>
</dbReference>
<dbReference type="Gramene" id="Mp1g19260.1">
    <property type="protein sequence ID" value="Mp1g19260.1.cds1"/>
    <property type="gene ID" value="Mp1g19260"/>
</dbReference>
<evidence type="ECO:0000256" key="10">
    <source>
        <dbReference type="ARBA" id="ARBA00023180"/>
    </source>
</evidence>
<dbReference type="GO" id="GO:0008373">
    <property type="term" value="F:sialyltransferase activity"/>
    <property type="evidence" value="ECO:0007669"/>
    <property type="project" value="InterPro"/>
</dbReference>
<dbReference type="PANTHER" id="PTHR46779:SF1">
    <property type="entry name" value="BETA-1,6-GALACTOSYLTRANSFERASE GALT29A"/>
    <property type="match status" value="1"/>
</dbReference>
<dbReference type="EMBL" id="KZ772673">
    <property type="protein sequence ID" value="PTQ50240.1"/>
    <property type="molecule type" value="Genomic_DNA"/>
</dbReference>
<dbReference type="GO" id="GO:0000139">
    <property type="term" value="C:Golgi membrane"/>
    <property type="evidence" value="ECO:0000318"/>
    <property type="project" value="GO_Central"/>
</dbReference>
<evidence type="ECO:0000256" key="12">
    <source>
        <dbReference type="SAM" id="Phobius"/>
    </source>
</evidence>
<dbReference type="CDD" id="cd19952">
    <property type="entry name" value="GT29"/>
    <property type="match status" value="1"/>
</dbReference>
<name>A0A2R6XVX0_MARPO</name>
<evidence type="ECO:0000256" key="6">
    <source>
        <dbReference type="ARBA" id="ARBA00022968"/>
    </source>
</evidence>
<keyword evidence="10" id="KW-0325">Glycoprotein</keyword>
<dbReference type="OrthoDB" id="10264956at2759"/>
<evidence type="ECO:0000256" key="3">
    <source>
        <dbReference type="ARBA" id="ARBA00022676"/>
    </source>
</evidence>
<keyword evidence="14" id="KW-1185">Reference proteome</keyword>
<dbReference type="OMA" id="MVCNSSH"/>
<feature type="transmembrane region" description="Helical" evidence="12">
    <location>
        <begin position="33"/>
        <end position="53"/>
    </location>
</feature>
<evidence type="ECO:0000313" key="14">
    <source>
        <dbReference type="Proteomes" id="UP000244005"/>
    </source>
</evidence>
<keyword evidence="7 12" id="KW-1133">Transmembrane helix</keyword>
<protein>
    <submittedName>
        <fullName evidence="13">Uncharacterized protein</fullName>
    </submittedName>
</protein>
<dbReference type="Proteomes" id="UP000244005">
    <property type="component" value="Unassembled WGS sequence"/>
</dbReference>
<comment type="subcellular location">
    <subcellularLocation>
        <location evidence="1">Golgi apparatus membrane</location>
        <topology evidence="1">Single-pass type II membrane protein</topology>
    </subcellularLocation>
</comment>
<dbReference type="PIRSF" id="PIRSF005557">
    <property type="entry name" value="Sialyl_trans"/>
    <property type="match status" value="1"/>
</dbReference>
<dbReference type="GO" id="GO:0016757">
    <property type="term" value="F:glycosyltransferase activity"/>
    <property type="evidence" value="ECO:0000318"/>
    <property type="project" value="GO_Central"/>
</dbReference>
<keyword evidence="5 12" id="KW-0812">Transmembrane</keyword>
<evidence type="ECO:0000256" key="8">
    <source>
        <dbReference type="ARBA" id="ARBA00023034"/>
    </source>
</evidence>
<evidence type="ECO:0000256" key="2">
    <source>
        <dbReference type="ARBA" id="ARBA00006003"/>
    </source>
</evidence>
<evidence type="ECO:0000256" key="4">
    <source>
        <dbReference type="ARBA" id="ARBA00022679"/>
    </source>
</evidence>
<evidence type="ECO:0000313" key="13">
    <source>
        <dbReference type="EMBL" id="PTQ50240.1"/>
    </source>
</evidence>
<comment type="similarity">
    <text evidence="2">Belongs to the glycosyltransferase 29 family.</text>
</comment>
<organism evidence="13 14">
    <name type="scientific">Marchantia polymorpha</name>
    <name type="common">Common liverwort</name>
    <name type="synonym">Marchantia aquatica</name>
    <dbReference type="NCBI Taxonomy" id="3197"/>
    <lineage>
        <taxon>Eukaryota</taxon>
        <taxon>Viridiplantae</taxon>
        <taxon>Streptophyta</taxon>
        <taxon>Embryophyta</taxon>
        <taxon>Marchantiophyta</taxon>
        <taxon>Marchantiopsida</taxon>
        <taxon>Marchantiidae</taxon>
        <taxon>Marchantiales</taxon>
        <taxon>Marchantiaceae</taxon>
        <taxon>Marchantia</taxon>
    </lineage>
</organism>
<evidence type="ECO:0000256" key="9">
    <source>
        <dbReference type="ARBA" id="ARBA00023136"/>
    </source>
</evidence>
<evidence type="ECO:0000256" key="7">
    <source>
        <dbReference type="ARBA" id="ARBA00022989"/>
    </source>
</evidence>
<dbReference type="InterPro" id="IPR001675">
    <property type="entry name" value="Glyco_trans_29"/>
</dbReference>
<evidence type="ECO:0000256" key="5">
    <source>
        <dbReference type="ARBA" id="ARBA00022692"/>
    </source>
</evidence>
<keyword evidence="4" id="KW-0808">Transferase</keyword>
<reference evidence="14" key="1">
    <citation type="journal article" date="2017" name="Cell">
        <title>Insights into land plant evolution garnered from the Marchantia polymorpha genome.</title>
        <authorList>
            <person name="Bowman J.L."/>
            <person name="Kohchi T."/>
            <person name="Yamato K.T."/>
            <person name="Jenkins J."/>
            <person name="Shu S."/>
            <person name="Ishizaki K."/>
            <person name="Yamaoka S."/>
            <person name="Nishihama R."/>
            <person name="Nakamura Y."/>
            <person name="Berger F."/>
            <person name="Adam C."/>
            <person name="Aki S.S."/>
            <person name="Althoff F."/>
            <person name="Araki T."/>
            <person name="Arteaga-Vazquez M.A."/>
            <person name="Balasubrmanian S."/>
            <person name="Barry K."/>
            <person name="Bauer D."/>
            <person name="Boehm C.R."/>
            <person name="Briginshaw L."/>
            <person name="Caballero-Perez J."/>
            <person name="Catarino B."/>
            <person name="Chen F."/>
            <person name="Chiyoda S."/>
            <person name="Chovatia M."/>
            <person name="Davies K.M."/>
            <person name="Delmans M."/>
            <person name="Demura T."/>
            <person name="Dierschke T."/>
            <person name="Dolan L."/>
            <person name="Dorantes-Acosta A.E."/>
            <person name="Eklund D.M."/>
            <person name="Florent S.N."/>
            <person name="Flores-Sandoval E."/>
            <person name="Fujiyama A."/>
            <person name="Fukuzawa H."/>
            <person name="Galik B."/>
            <person name="Grimanelli D."/>
            <person name="Grimwood J."/>
            <person name="Grossniklaus U."/>
            <person name="Hamada T."/>
            <person name="Haseloff J."/>
            <person name="Hetherington A.J."/>
            <person name="Higo A."/>
            <person name="Hirakawa Y."/>
            <person name="Hundley H.N."/>
            <person name="Ikeda Y."/>
            <person name="Inoue K."/>
            <person name="Inoue S.I."/>
            <person name="Ishida S."/>
            <person name="Jia Q."/>
            <person name="Kakita M."/>
            <person name="Kanazawa T."/>
            <person name="Kawai Y."/>
            <person name="Kawashima T."/>
            <person name="Kennedy M."/>
            <person name="Kinose K."/>
            <person name="Kinoshita T."/>
            <person name="Kohara Y."/>
            <person name="Koide E."/>
            <person name="Komatsu K."/>
            <person name="Kopischke S."/>
            <person name="Kubo M."/>
            <person name="Kyozuka J."/>
            <person name="Lagercrantz U."/>
            <person name="Lin S.S."/>
            <person name="Lindquist E."/>
            <person name="Lipzen A.M."/>
            <person name="Lu C.W."/>
            <person name="De Luna E."/>
            <person name="Martienssen R.A."/>
            <person name="Minamino N."/>
            <person name="Mizutani M."/>
            <person name="Mizutani M."/>
            <person name="Mochizuki N."/>
            <person name="Monte I."/>
            <person name="Mosher R."/>
            <person name="Nagasaki H."/>
            <person name="Nakagami H."/>
            <person name="Naramoto S."/>
            <person name="Nishitani K."/>
            <person name="Ohtani M."/>
            <person name="Okamoto T."/>
            <person name="Okumura M."/>
            <person name="Phillips J."/>
            <person name="Pollak B."/>
            <person name="Reinders A."/>
            <person name="Rovekamp M."/>
            <person name="Sano R."/>
            <person name="Sawa S."/>
            <person name="Schmid M.W."/>
            <person name="Shirakawa M."/>
            <person name="Solano R."/>
            <person name="Spunde A."/>
            <person name="Suetsugu N."/>
            <person name="Sugano S."/>
            <person name="Sugiyama A."/>
            <person name="Sun R."/>
            <person name="Suzuki Y."/>
            <person name="Takenaka M."/>
            <person name="Takezawa D."/>
            <person name="Tomogane H."/>
            <person name="Tsuzuki M."/>
            <person name="Ueda T."/>
            <person name="Umeda M."/>
            <person name="Ward J.M."/>
            <person name="Watanabe Y."/>
            <person name="Yazaki K."/>
            <person name="Yokoyama R."/>
            <person name="Yoshitake Y."/>
            <person name="Yotsui I."/>
            <person name="Zachgo S."/>
            <person name="Schmutz J."/>
        </authorList>
    </citation>
    <scope>NUCLEOTIDE SEQUENCE [LARGE SCALE GENOMIC DNA]</scope>
    <source>
        <strain evidence="14">Tak-1</strain>
    </source>
</reference>
<proteinExistence type="inferred from homology"/>
<keyword evidence="8" id="KW-0333">Golgi apparatus</keyword>
<keyword evidence="3" id="KW-0328">Glycosyltransferase</keyword>
<dbReference type="AlphaFoldDB" id="A0A2R6XVX0"/>